<reference evidence="2 3" key="1">
    <citation type="submission" date="2016-07" db="EMBL/GenBank/DDBJ databases">
        <title>Pervasive Adenine N6-methylation of Active Genes in Fungi.</title>
        <authorList>
            <consortium name="DOE Joint Genome Institute"/>
            <person name="Mondo S.J."/>
            <person name="Dannebaum R.O."/>
            <person name="Kuo R.C."/>
            <person name="Labutti K."/>
            <person name="Haridas S."/>
            <person name="Kuo A."/>
            <person name="Salamov A."/>
            <person name="Ahrendt S.R."/>
            <person name="Lipzen A."/>
            <person name="Sullivan W."/>
            <person name="Andreopoulos W.B."/>
            <person name="Clum A."/>
            <person name="Lindquist E."/>
            <person name="Daum C."/>
            <person name="Ramamoorthy G.K."/>
            <person name="Gryganskyi A."/>
            <person name="Culley D."/>
            <person name="Magnuson J.K."/>
            <person name="James T.Y."/>
            <person name="O'Malley M.A."/>
            <person name="Stajich J.E."/>
            <person name="Spatafora J.W."/>
            <person name="Visel A."/>
            <person name="Grigoriev I.V."/>
        </authorList>
    </citation>
    <scope>NUCLEOTIDE SEQUENCE [LARGE SCALE GENOMIC DNA]</scope>
    <source>
        <strain evidence="2 3">12-1054</strain>
    </source>
</reference>
<dbReference type="RefSeq" id="XP_040724780.1">
    <property type="nucleotide sequence ID" value="XM_040867809.1"/>
</dbReference>
<feature type="signal peptide" evidence="1">
    <location>
        <begin position="1"/>
        <end position="19"/>
    </location>
</feature>
<dbReference type="EMBL" id="MCFI01000011">
    <property type="protein sequence ID" value="ORY81404.1"/>
    <property type="molecule type" value="Genomic_DNA"/>
</dbReference>
<dbReference type="PIRSF" id="PIRSF028846">
    <property type="entry name" value="UCP028846"/>
    <property type="match status" value="1"/>
</dbReference>
<proteinExistence type="predicted"/>
<dbReference type="SUPFAM" id="SSF48208">
    <property type="entry name" value="Six-hairpin glycosidases"/>
    <property type="match status" value="1"/>
</dbReference>
<dbReference type="Pfam" id="PF06824">
    <property type="entry name" value="Glyco_hydro_125"/>
    <property type="match status" value="1"/>
</dbReference>
<dbReference type="Proteomes" id="UP000193685">
    <property type="component" value="Unassembled WGS sequence"/>
</dbReference>
<evidence type="ECO:0000313" key="2">
    <source>
        <dbReference type="EMBL" id="ORY81404.1"/>
    </source>
</evidence>
<dbReference type="GO" id="GO:0005975">
    <property type="term" value="P:carbohydrate metabolic process"/>
    <property type="evidence" value="ECO:0007669"/>
    <property type="project" value="InterPro"/>
</dbReference>
<comment type="caution">
    <text evidence="2">The sequence shown here is derived from an EMBL/GenBank/DDBJ whole genome shotgun (WGS) entry which is preliminary data.</text>
</comment>
<evidence type="ECO:0000256" key="1">
    <source>
        <dbReference type="SAM" id="SignalP"/>
    </source>
</evidence>
<organism evidence="2 3">
    <name type="scientific">Protomyces lactucae-debilis</name>
    <dbReference type="NCBI Taxonomy" id="2754530"/>
    <lineage>
        <taxon>Eukaryota</taxon>
        <taxon>Fungi</taxon>
        <taxon>Dikarya</taxon>
        <taxon>Ascomycota</taxon>
        <taxon>Taphrinomycotina</taxon>
        <taxon>Taphrinomycetes</taxon>
        <taxon>Taphrinales</taxon>
        <taxon>Protomycetaceae</taxon>
        <taxon>Protomyces</taxon>
    </lineage>
</organism>
<dbReference type="InterPro" id="IPR008928">
    <property type="entry name" value="6-hairpin_glycosidase_sf"/>
</dbReference>
<dbReference type="InterPro" id="IPR008313">
    <property type="entry name" value="GH125"/>
</dbReference>
<dbReference type="GO" id="GO:0003824">
    <property type="term" value="F:catalytic activity"/>
    <property type="evidence" value="ECO:0007669"/>
    <property type="project" value="UniProtKB-ARBA"/>
</dbReference>
<dbReference type="PANTHER" id="PTHR31047">
    <property type="entry name" value="MEIOTICALLY UP-REGULATED GENE 157 PROTEIN"/>
    <property type="match status" value="1"/>
</dbReference>
<dbReference type="InterPro" id="IPR012341">
    <property type="entry name" value="6hp_glycosidase-like_sf"/>
</dbReference>
<dbReference type="OMA" id="WFAWCNS"/>
<protein>
    <submittedName>
        <fullName evidence="2">DUF1237 domain-containing protein</fullName>
    </submittedName>
</protein>
<dbReference type="GeneID" id="63784408"/>
<sequence>MHILQGLLALQLSLCHVNALTASSRVSKRSSASASASASASSCPDYNDYSKVSHEPLSSGPLKLAYTRPSKQCRTFHSDAVEQMINQTVAMISNPDIARIFENTVASTLDTTIKYHNNSRSNPQSFVITGDINAEWLRDASFQLTPYYNLVANDSALATLIAGAVQSQAYFVNTSPYCNSFQPFPESGVAPTVNEYGKADVVKPKIDKNKVFECKYEIDSLAAFLRISRMYYEHSQDNSMFTAAWIKAVKNVFSVIAAESRPSFNSSGIFQVPAYTFQRTTDLATETLAILGAGYPVNGNVSMVRSAFRPSDDSTILQYFVPGNAMLSVELGHLSSLLKAAGNQKAIASNVTGLADKAMNLSTSIRNAIYEHAVIEHPIYGKVFAYEIDGYGGRILMDDANMPSLLSLPYLGFVNRTDSVYLNTRKMILSANSNAYYIKGSNMAGIGSIHTPLTNVWPMSLLVQALTSDNETEVSSLITQVANTTNGLGLIHESVNVGNSTDYSRPWFSWANAMFGVAILDIQQRFPSLLKQ</sequence>
<dbReference type="Gene3D" id="1.50.10.10">
    <property type="match status" value="1"/>
</dbReference>
<dbReference type="PANTHER" id="PTHR31047:SF0">
    <property type="entry name" value="MEIOTICALLY UP-REGULATED GENE 157 PROTEIN"/>
    <property type="match status" value="1"/>
</dbReference>
<accession>A0A1Y2FDA5</accession>
<keyword evidence="1" id="KW-0732">Signal</keyword>
<dbReference type="STRING" id="56484.A0A1Y2FDA5"/>
<name>A0A1Y2FDA5_PROLT</name>
<gene>
    <name evidence="2" type="ORF">BCR37DRAFT_347987</name>
</gene>
<dbReference type="AlphaFoldDB" id="A0A1Y2FDA5"/>
<dbReference type="SMART" id="SM01149">
    <property type="entry name" value="DUF1237"/>
    <property type="match status" value="1"/>
</dbReference>
<keyword evidence="3" id="KW-1185">Reference proteome</keyword>
<feature type="chain" id="PRO_5012260123" evidence="1">
    <location>
        <begin position="20"/>
        <end position="532"/>
    </location>
</feature>
<dbReference type="OrthoDB" id="7771656at2759"/>
<evidence type="ECO:0000313" key="3">
    <source>
        <dbReference type="Proteomes" id="UP000193685"/>
    </source>
</evidence>